<dbReference type="InterPro" id="IPR036691">
    <property type="entry name" value="Endo/exonu/phosph_ase_sf"/>
</dbReference>
<dbReference type="InterPro" id="IPR005135">
    <property type="entry name" value="Endo/exonuclease/phosphatase"/>
</dbReference>
<dbReference type="PANTHER" id="PTHR35218">
    <property type="entry name" value="RNASE H DOMAIN-CONTAINING PROTEIN"/>
    <property type="match status" value="1"/>
</dbReference>
<name>A0A9W7GSN6_HIBTR</name>
<dbReference type="SUPFAM" id="SSF56219">
    <property type="entry name" value="DNase I-like"/>
    <property type="match status" value="1"/>
</dbReference>
<dbReference type="AlphaFoldDB" id="A0A9W7GSN6"/>
<dbReference type="Proteomes" id="UP001165190">
    <property type="component" value="Unassembled WGS sequence"/>
</dbReference>
<keyword evidence="3" id="KW-1185">Reference proteome</keyword>
<comment type="caution">
    <text evidence="2">The sequence shown here is derived from an EMBL/GenBank/DDBJ whole genome shotgun (WGS) entry which is preliminary data.</text>
</comment>
<evidence type="ECO:0000313" key="3">
    <source>
        <dbReference type="Proteomes" id="UP001165190"/>
    </source>
</evidence>
<dbReference type="Gene3D" id="3.60.10.10">
    <property type="entry name" value="Endonuclease/exonuclease/phosphatase"/>
    <property type="match status" value="1"/>
</dbReference>
<organism evidence="2 3">
    <name type="scientific">Hibiscus trionum</name>
    <name type="common">Flower of an hour</name>
    <dbReference type="NCBI Taxonomy" id="183268"/>
    <lineage>
        <taxon>Eukaryota</taxon>
        <taxon>Viridiplantae</taxon>
        <taxon>Streptophyta</taxon>
        <taxon>Embryophyta</taxon>
        <taxon>Tracheophyta</taxon>
        <taxon>Spermatophyta</taxon>
        <taxon>Magnoliopsida</taxon>
        <taxon>eudicotyledons</taxon>
        <taxon>Gunneridae</taxon>
        <taxon>Pentapetalae</taxon>
        <taxon>rosids</taxon>
        <taxon>malvids</taxon>
        <taxon>Malvales</taxon>
        <taxon>Malvaceae</taxon>
        <taxon>Malvoideae</taxon>
        <taxon>Hibiscus</taxon>
    </lineage>
</organism>
<feature type="domain" description="Endonuclease/exonuclease/phosphatase" evidence="1">
    <location>
        <begin position="5"/>
        <end position="223"/>
    </location>
</feature>
<dbReference type="GO" id="GO:0003824">
    <property type="term" value="F:catalytic activity"/>
    <property type="evidence" value="ECO:0007669"/>
    <property type="project" value="InterPro"/>
</dbReference>
<evidence type="ECO:0000259" key="1">
    <source>
        <dbReference type="Pfam" id="PF03372"/>
    </source>
</evidence>
<sequence>MIILCWNCQGLGKIQAVQHLQQYIRLHTPELLFLCETKLKNTAYDRLSFLLGMDLVFSMDYSNNCSGIALFSLNNYDITMLAYSDRFLHSYISCDSSSFYFTGIHGFSETSKKTKTWDLIDSLNNNDGLPWLLGGDFNEILADNEKQGGCRRARSQINNFRQCLSRNNLFDCKPSNGWFTWSKHGPNSPTLFERLDRFVGNMAWKANNPNYNITSDFDAKSDHCFLLMNTEPPPLTNQRPPPSSFRFENCWATNDEGISVVKQTWASTKGDTLDKIKAIGSCLGDWQSQKRSKSYGRINFLTKSINKFLQ</sequence>
<protein>
    <recommendedName>
        <fullName evidence="1">Endonuclease/exonuclease/phosphatase domain-containing protein</fullName>
    </recommendedName>
</protein>
<evidence type="ECO:0000313" key="2">
    <source>
        <dbReference type="EMBL" id="GMI63386.1"/>
    </source>
</evidence>
<gene>
    <name evidence="2" type="ORF">HRI_000007900</name>
</gene>
<dbReference type="OrthoDB" id="1001388at2759"/>
<proteinExistence type="predicted"/>
<dbReference type="Pfam" id="PF03372">
    <property type="entry name" value="Exo_endo_phos"/>
    <property type="match status" value="1"/>
</dbReference>
<dbReference type="EMBL" id="BSYR01000001">
    <property type="protein sequence ID" value="GMI63386.1"/>
    <property type="molecule type" value="Genomic_DNA"/>
</dbReference>
<reference evidence="2" key="1">
    <citation type="submission" date="2023-05" db="EMBL/GenBank/DDBJ databases">
        <title>Genome and transcriptome analyses reveal genes involved in the formation of fine ridges on petal epidermal cells in Hibiscus trionum.</title>
        <authorList>
            <person name="Koshimizu S."/>
            <person name="Masuda S."/>
            <person name="Ishii T."/>
            <person name="Shirasu K."/>
            <person name="Hoshino A."/>
            <person name="Arita M."/>
        </authorList>
    </citation>
    <scope>NUCLEOTIDE SEQUENCE</scope>
    <source>
        <strain evidence="2">Hamamatsu line</strain>
    </source>
</reference>
<dbReference type="PANTHER" id="PTHR35218:SF9">
    <property type="entry name" value="ENDONUCLEASE_EXONUCLEASE_PHOSPHATASE DOMAIN-CONTAINING PROTEIN"/>
    <property type="match status" value="1"/>
</dbReference>
<accession>A0A9W7GSN6</accession>